<proteinExistence type="predicted"/>
<name>A0A430KWX0_9HYPO</name>
<feature type="domain" description="MobA/MobL protein" evidence="2">
    <location>
        <begin position="18"/>
        <end position="211"/>
    </location>
</feature>
<dbReference type="Pfam" id="PF03389">
    <property type="entry name" value="MobA_MobL"/>
    <property type="match status" value="1"/>
</dbReference>
<evidence type="ECO:0000256" key="1">
    <source>
        <dbReference type="ARBA" id="ARBA00022971"/>
    </source>
</evidence>
<dbReference type="AlphaFoldDB" id="A0A430KWX0"/>
<dbReference type="InterPro" id="IPR005053">
    <property type="entry name" value="MobA_MobL"/>
</dbReference>
<dbReference type="EMBL" id="MIKF01001371">
    <property type="protein sequence ID" value="RTE67991.1"/>
    <property type="molecule type" value="Genomic_DNA"/>
</dbReference>
<keyword evidence="1" id="KW-0184">Conjugation</keyword>
<sequence>MAIYHFSAKVISRANGSSAVASAAYRSASELHDARLGRSHDFSNKAGVIHSEVLLPKDAPERLLDRTTLWNEVEAGEKRKDAQLAREVEFSIPREMNEKQGVQLARDFVEKEFVKRGMVADINVHWDKAKDGSPKPHAHVMLAMREVGQEGFGKKVRDWNSTELLKGWREAWAAHVNERMAELGLEGRIDHRSYEDQGIALEPQHKIGPAGMRRLDRGEDAERAEDHRRIARENGEKIAADPRIALDGITRQQATFTTRDLAAFAFRHSDGKEQFDQVMAAVRASPELVALGKDGRDQERFTSREMIATEARLEKAGDELARRDAHGVSDRHRAGALEAAEGRGLVLSGEQRDAFDHITEGRGLASVIGYAGTG</sequence>
<evidence type="ECO:0000313" key="4">
    <source>
        <dbReference type="Proteomes" id="UP000287124"/>
    </source>
</evidence>
<comment type="caution">
    <text evidence="3">The sequence shown here is derived from an EMBL/GenBank/DDBJ whole genome shotgun (WGS) entry which is preliminary data.</text>
</comment>
<reference evidence="3 4" key="1">
    <citation type="submission" date="2017-06" db="EMBL/GenBank/DDBJ databases">
        <title>Comparative genomic analysis of Ambrosia Fusariam Clade fungi.</title>
        <authorList>
            <person name="Stajich J.E."/>
            <person name="Carrillo J."/>
            <person name="Kijimoto T."/>
            <person name="Eskalen A."/>
            <person name="O'Donnell K."/>
            <person name="Kasson M."/>
        </authorList>
    </citation>
    <scope>NUCLEOTIDE SEQUENCE [LARGE SCALE GENOMIC DNA]</scope>
    <source>
        <strain evidence="3 4">UCR1854</strain>
    </source>
</reference>
<evidence type="ECO:0000313" key="3">
    <source>
        <dbReference type="EMBL" id="RTE67991.1"/>
    </source>
</evidence>
<organism evidence="3 4">
    <name type="scientific">Fusarium euwallaceae</name>
    <dbReference type="NCBI Taxonomy" id="1147111"/>
    <lineage>
        <taxon>Eukaryota</taxon>
        <taxon>Fungi</taxon>
        <taxon>Dikarya</taxon>
        <taxon>Ascomycota</taxon>
        <taxon>Pezizomycotina</taxon>
        <taxon>Sordariomycetes</taxon>
        <taxon>Hypocreomycetidae</taxon>
        <taxon>Hypocreales</taxon>
        <taxon>Nectriaceae</taxon>
        <taxon>Fusarium</taxon>
        <taxon>Fusarium solani species complex</taxon>
    </lineage>
</organism>
<feature type="non-terminal residue" evidence="3">
    <location>
        <position position="374"/>
    </location>
</feature>
<protein>
    <recommendedName>
        <fullName evidence="2">MobA/MobL protein domain-containing protein</fullName>
    </recommendedName>
</protein>
<dbReference type="Gene3D" id="3.30.930.30">
    <property type="match status" value="1"/>
</dbReference>
<dbReference type="Proteomes" id="UP000287124">
    <property type="component" value="Unassembled WGS sequence"/>
</dbReference>
<gene>
    <name evidence="3" type="ORF">BHE90_017633</name>
</gene>
<dbReference type="NCBIfam" id="NF041496">
    <property type="entry name" value="MobQ"/>
    <property type="match status" value="1"/>
</dbReference>
<keyword evidence="4" id="KW-1185">Reference proteome</keyword>
<accession>A0A430KWX0</accession>
<evidence type="ECO:0000259" key="2">
    <source>
        <dbReference type="Pfam" id="PF03389"/>
    </source>
</evidence>